<keyword evidence="3" id="KW-1185">Reference proteome</keyword>
<accession>A0A165XB19</accession>
<evidence type="ECO:0000313" key="3">
    <source>
        <dbReference type="Proteomes" id="UP000076798"/>
    </source>
</evidence>
<dbReference type="AlphaFoldDB" id="A0A165XB19"/>
<reference evidence="2 3" key="1">
    <citation type="journal article" date="2016" name="Mol. Biol. Evol.">
        <title>Comparative Genomics of Early-Diverging Mushroom-Forming Fungi Provides Insights into the Origins of Lignocellulose Decay Capabilities.</title>
        <authorList>
            <person name="Nagy L.G."/>
            <person name="Riley R."/>
            <person name="Tritt A."/>
            <person name="Adam C."/>
            <person name="Daum C."/>
            <person name="Floudas D."/>
            <person name="Sun H."/>
            <person name="Yadav J.S."/>
            <person name="Pangilinan J."/>
            <person name="Larsson K.H."/>
            <person name="Matsuura K."/>
            <person name="Barry K."/>
            <person name="Labutti K."/>
            <person name="Kuo R."/>
            <person name="Ohm R.A."/>
            <person name="Bhattacharya S.S."/>
            <person name="Shirouzu T."/>
            <person name="Yoshinaga Y."/>
            <person name="Martin F.M."/>
            <person name="Grigoriev I.V."/>
            <person name="Hibbett D.S."/>
        </authorList>
    </citation>
    <scope>NUCLEOTIDE SEQUENCE [LARGE SCALE GENOMIC DNA]</scope>
    <source>
        <strain evidence="2 3">HHB10207 ss-3</strain>
    </source>
</reference>
<dbReference type="OrthoDB" id="2643173at2759"/>
<sequence length="512" mass="57933">MEGNSAAQMVMRYVFHETSTSCIVTPNANFIPTSPALLQDVQMRSDGRYGSSDYTARPQIYFADYAHLPYIPTAEHPAYSGYHLLWRRPSATDLDPFVSGEGRAGSTLSPAIRATLTESLKGLANDVDEGIQSIRPLIDPKVLEHCFYLINHVRARLTLLNQKMPWYELCRLWGQFQRYWLELAGMQQYLRRTVDPMALYQDASPLPVDCFVGAFTDDRIVAKSLSTAGVPVWLIIPSESVDGDVPIIRAHVYPSPPPLIAPSLGNGLSPRSAWNSLGLIARGDPKSIVLRRQSDDQFMPNSSALEIQNAPTSSRAELGSIERGLHLSKMGGRQETPPRPTKRHQPYGPNPTHVIRVRPIQAESPQQLQPPLRFQRPVVLPEWSAALLEIEHLETARKAHRFWMPIGTFFNEDNPMRRERALINWLAVRESWFGHLAQSGLEGEPQLDREDWRHFLSHIPERGAFQRRRKNLAIFDQLLPQGAPVISPDESTLPYQWFNRLYDRETDNVGAG</sequence>
<proteinExistence type="predicted"/>
<gene>
    <name evidence="2" type="ORF">SISSUDRAFT_1067267</name>
</gene>
<evidence type="ECO:0000256" key="1">
    <source>
        <dbReference type="SAM" id="MobiDB-lite"/>
    </source>
</evidence>
<evidence type="ECO:0000313" key="2">
    <source>
        <dbReference type="EMBL" id="KZT32015.1"/>
    </source>
</evidence>
<organism evidence="2 3">
    <name type="scientific">Sistotremastrum suecicum HHB10207 ss-3</name>
    <dbReference type="NCBI Taxonomy" id="1314776"/>
    <lineage>
        <taxon>Eukaryota</taxon>
        <taxon>Fungi</taxon>
        <taxon>Dikarya</taxon>
        <taxon>Basidiomycota</taxon>
        <taxon>Agaricomycotina</taxon>
        <taxon>Agaricomycetes</taxon>
        <taxon>Sistotremastrales</taxon>
        <taxon>Sistotremastraceae</taxon>
        <taxon>Sistotremastrum</taxon>
    </lineage>
</organism>
<protein>
    <submittedName>
        <fullName evidence="2">Uncharacterized protein</fullName>
    </submittedName>
</protein>
<name>A0A165XB19_9AGAM</name>
<feature type="region of interest" description="Disordered" evidence="1">
    <location>
        <begin position="325"/>
        <end position="353"/>
    </location>
</feature>
<dbReference type="EMBL" id="KV428405">
    <property type="protein sequence ID" value="KZT32015.1"/>
    <property type="molecule type" value="Genomic_DNA"/>
</dbReference>
<dbReference type="Proteomes" id="UP000076798">
    <property type="component" value="Unassembled WGS sequence"/>
</dbReference>